<feature type="transmembrane region" description="Helical" evidence="1">
    <location>
        <begin position="51"/>
        <end position="71"/>
    </location>
</feature>
<keyword evidence="3" id="KW-1185">Reference proteome</keyword>
<evidence type="ECO:0000313" key="2">
    <source>
        <dbReference type="EMBL" id="OUN42560.1"/>
    </source>
</evidence>
<dbReference type="RefSeq" id="WP_087186571.1">
    <property type="nucleotide sequence ID" value="NZ_JACJME010000002.1"/>
</dbReference>
<dbReference type="EMBL" id="NFHO01000007">
    <property type="protein sequence ID" value="OUN42560.1"/>
    <property type="molecule type" value="Genomic_DNA"/>
</dbReference>
<sequence length="167" mass="17796">MKTTIESLREDAARRLRRETLSAAAICIVLVMGGALTATENLPALNGTTSTSAFLLGAVMGLCAVAAVVTIKNIVDLRRALSDDRALRHLHAKENDELQAHMEREIARSFVQIMPALAVIAIFVGALVSLEAMAAAAATLVFLSVALLVVKLSYKIRLQGEIGDEAE</sequence>
<gene>
    <name evidence="2" type="ORF">B5G21_06930</name>
</gene>
<feature type="transmembrane region" description="Helical" evidence="1">
    <location>
        <begin position="110"/>
        <end position="128"/>
    </location>
</feature>
<evidence type="ECO:0000256" key="1">
    <source>
        <dbReference type="SAM" id="Phobius"/>
    </source>
</evidence>
<protein>
    <submittedName>
        <fullName evidence="2">Uncharacterized protein</fullName>
    </submittedName>
</protein>
<feature type="transmembrane region" description="Helical" evidence="1">
    <location>
        <begin position="21"/>
        <end position="39"/>
    </location>
</feature>
<keyword evidence="1" id="KW-1133">Transmembrane helix</keyword>
<dbReference type="AlphaFoldDB" id="A0A1Y3UB36"/>
<accession>A0A1Y3UB36</accession>
<feature type="transmembrane region" description="Helical" evidence="1">
    <location>
        <begin position="134"/>
        <end position="154"/>
    </location>
</feature>
<evidence type="ECO:0000313" key="3">
    <source>
        <dbReference type="Proteomes" id="UP000196560"/>
    </source>
</evidence>
<proteinExistence type="predicted"/>
<name>A0A1Y3UB36_9ACTN</name>
<dbReference type="Proteomes" id="UP000196560">
    <property type="component" value="Unassembled WGS sequence"/>
</dbReference>
<organism evidence="2 3">
    <name type="scientific">Enorma massiliensis</name>
    <dbReference type="NCBI Taxonomy" id="1472761"/>
    <lineage>
        <taxon>Bacteria</taxon>
        <taxon>Bacillati</taxon>
        <taxon>Actinomycetota</taxon>
        <taxon>Coriobacteriia</taxon>
        <taxon>Coriobacteriales</taxon>
        <taxon>Coriobacteriaceae</taxon>
        <taxon>Enorma</taxon>
    </lineage>
</organism>
<comment type="caution">
    <text evidence="2">The sequence shown here is derived from an EMBL/GenBank/DDBJ whole genome shotgun (WGS) entry which is preliminary data.</text>
</comment>
<keyword evidence="1" id="KW-0812">Transmembrane</keyword>
<reference evidence="3" key="1">
    <citation type="submission" date="2017-04" db="EMBL/GenBank/DDBJ databases">
        <title>Function of individual gut microbiota members based on whole genome sequencing of pure cultures obtained from chicken caecum.</title>
        <authorList>
            <person name="Medvecky M."/>
            <person name="Cejkova D."/>
            <person name="Polansky O."/>
            <person name="Karasova D."/>
            <person name="Kubasova T."/>
            <person name="Cizek A."/>
            <person name="Rychlik I."/>
        </authorList>
    </citation>
    <scope>NUCLEOTIDE SEQUENCE [LARGE SCALE GENOMIC DNA]</scope>
    <source>
        <strain evidence="3">An70</strain>
    </source>
</reference>
<keyword evidence="1" id="KW-0472">Membrane</keyword>